<dbReference type="VEuPathDB" id="MicrosporidiaDB:A0H76_2876"/>
<gene>
    <name evidence="1" type="ORF">A0H76_2876</name>
</gene>
<proteinExistence type="predicted"/>
<dbReference type="VEuPathDB" id="MicrosporidiaDB:HERIO_1633"/>
<reference evidence="1 2" key="1">
    <citation type="journal article" date="2017" name="Environ. Microbiol.">
        <title>Decay of the glycolytic pathway and adaptation to intranuclear parasitism within Enterocytozoonidae microsporidia.</title>
        <authorList>
            <person name="Wiredu Boakye D."/>
            <person name="Jaroenlak P."/>
            <person name="Prachumwat A."/>
            <person name="Williams T.A."/>
            <person name="Bateman K.S."/>
            <person name="Itsathitphaisarn O."/>
            <person name="Sritunyalucksana K."/>
            <person name="Paszkiewicz K.H."/>
            <person name="Moore K.A."/>
            <person name="Stentiford G.D."/>
            <person name="Williams B.A."/>
        </authorList>
    </citation>
    <scope>NUCLEOTIDE SEQUENCE [LARGE SCALE GENOMIC DNA]</scope>
    <source>
        <strain evidence="2">canceri</strain>
    </source>
</reference>
<dbReference type="EMBL" id="LTAI01002278">
    <property type="protein sequence ID" value="ORD92795.1"/>
    <property type="molecule type" value="Genomic_DNA"/>
</dbReference>
<dbReference type="AlphaFoldDB" id="A0A1X0Q5B6"/>
<sequence>MIHWFSSIIEPLVSGLVEDLIEFLRIKGILKRYVKCETCLLDMKTKSYTRNSDGVAFRYCNRSCNDFSKYVSIHTKSLLLNFTVPLRDFLLVGCKWFYNHTHVHLGIEVNIGKKSII</sequence>
<protein>
    <submittedName>
        <fullName evidence="1">Uncharacterized protein</fullName>
    </submittedName>
</protein>
<dbReference type="Proteomes" id="UP000192501">
    <property type="component" value="Unassembled WGS sequence"/>
</dbReference>
<evidence type="ECO:0000313" key="2">
    <source>
        <dbReference type="Proteomes" id="UP000192501"/>
    </source>
</evidence>
<organism evidence="1 2">
    <name type="scientific">Hepatospora eriocheir</name>
    <dbReference type="NCBI Taxonomy" id="1081669"/>
    <lineage>
        <taxon>Eukaryota</taxon>
        <taxon>Fungi</taxon>
        <taxon>Fungi incertae sedis</taxon>
        <taxon>Microsporidia</taxon>
        <taxon>Hepatosporidae</taxon>
        <taxon>Hepatospora</taxon>
    </lineage>
</organism>
<name>A0A1X0Q5B6_9MICR</name>
<evidence type="ECO:0000313" key="1">
    <source>
        <dbReference type="EMBL" id="ORD92795.1"/>
    </source>
</evidence>
<accession>A0A1X0Q5B6</accession>
<comment type="caution">
    <text evidence="1">The sequence shown here is derived from an EMBL/GenBank/DDBJ whole genome shotgun (WGS) entry which is preliminary data.</text>
</comment>